<protein>
    <submittedName>
        <fullName evidence="1">Uncharacterized protein</fullName>
    </submittedName>
</protein>
<gene>
    <name evidence="1" type="ORF">QG37_00356</name>
</gene>
<organism evidence="1 2">
    <name type="scientific">Candidozyma auris</name>
    <name type="common">Yeast</name>
    <name type="synonym">Candida auris</name>
    <dbReference type="NCBI Taxonomy" id="498019"/>
    <lineage>
        <taxon>Eukaryota</taxon>
        <taxon>Fungi</taxon>
        <taxon>Dikarya</taxon>
        <taxon>Ascomycota</taxon>
        <taxon>Saccharomycotina</taxon>
        <taxon>Pichiomycetes</taxon>
        <taxon>Metschnikowiaceae</taxon>
        <taxon>Candidozyma</taxon>
    </lineage>
</organism>
<accession>A0A0L0P8L8</accession>
<evidence type="ECO:0000313" key="1">
    <source>
        <dbReference type="EMBL" id="KNE02545.1"/>
    </source>
</evidence>
<evidence type="ECO:0000313" key="2">
    <source>
        <dbReference type="Proteomes" id="UP000037122"/>
    </source>
</evidence>
<dbReference type="Proteomes" id="UP000037122">
    <property type="component" value="Unassembled WGS sequence"/>
</dbReference>
<name>A0A0L0P8L8_CANAR</name>
<reference evidence="2" key="1">
    <citation type="journal article" date="2015" name="BMC Genomics">
        <title>Draft genome of a commonly misdiagnosed multidrug resistant pathogen Candida auris.</title>
        <authorList>
            <person name="Chatterjee S."/>
            <person name="Alampalli S.V."/>
            <person name="Nageshan R.K."/>
            <person name="Chettiar S.T."/>
            <person name="Joshi S."/>
            <person name="Tatu U.S."/>
        </authorList>
    </citation>
    <scope>NUCLEOTIDE SEQUENCE [LARGE SCALE GENOMIC DNA]</scope>
    <source>
        <strain evidence="2">6684</strain>
    </source>
</reference>
<dbReference type="EMBL" id="LGST01000003">
    <property type="protein sequence ID" value="KNE02545.1"/>
    <property type="molecule type" value="Genomic_DNA"/>
</dbReference>
<comment type="caution">
    <text evidence="1">The sequence shown here is derived from an EMBL/GenBank/DDBJ whole genome shotgun (WGS) entry which is preliminary data.</text>
</comment>
<sequence length="85" mass="9504">MPASLSLEATEADSDDEIADSDDELILADDEEDKMAEEERMAELEIIADELILVLEGTKDETKDEELLEYLIFDSVIALPRTSVE</sequence>
<proteinExistence type="predicted"/>
<dbReference type="AlphaFoldDB" id="A0A0L0P8L8"/>